<dbReference type="OrthoDB" id="1109933at2"/>
<dbReference type="PANTHER" id="PTHR12994:SF17">
    <property type="entry name" value="LD30995P"/>
    <property type="match status" value="1"/>
</dbReference>
<feature type="signal peptide" evidence="3">
    <location>
        <begin position="1"/>
        <end position="24"/>
    </location>
</feature>
<reference evidence="4 5" key="1">
    <citation type="submission" date="2018-03" db="EMBL/GenBank/DDBJ databases">
        <title>Genomic Encyclopedia of Archaeal and Bacterial Type Strains, Phase II (KMG-II): from individual species to whole genera.</title>
        <authorList>
            <person name="Goeker M."/>
        </authorList>
    </citation>
    <scope>NUCLEOTIDE SEQUENCE [LARGE SCALE GENOMIC DNA]</scope>
    <source>
        <strain evidence="4 5">DSM 28229</strain>
    </source>
</reference>
<dbReference type="PROSITE" id="PS51257">
    <property type="entry name" value="PROKAR_LIPOPROTEIN"/>
    <property type="match status" value="1"/>
</dbReference>
<organism evidence="4 5">
    <name type="scientific">Sediminitomix flava</name>
    <dbReference type="NCBI Taxonomy" id="379075"/>
    <lineage>
        <taxon>Bacteria</taxon>
        <taxon>Pseudomonadati</taxon>
        <taxon>Bacteroidota</taxon>
        <taxon>Cytophagia</taxon>
        <taxon>Cytophagales</taxon>
        <taxon>Flammeovirgaceae</taxon>
        <taxon>Sediminitomix</taxon>
    </lineage>
</organism>
<dbReference type="EMBL" id="QGDO01000002">
    <property type="protein sequence ID" value="PWJ43120.1"/>
    <property type="molecule type" value="Genomic_DNA"/>
</dbReference>
<dbReference type="AlphaFoldDB" id="A0A315ZCT8"/>
<dbReference type="GO" id="GO:0070004">
    <property type="term" value="F:cysteine-type exopeptidase activity"/>
    <property type="evidence" value="ECO:0007669"/>
    <property type="project" value="InterPro"/>
</dbReference>
<protein>
    <recommendedName>
        <fullName evidence="1">Dipeptidase</fullName>
        <ecNumber evidence="1">3.4.-.-</ecNumber>
    </recommendedName>
</protein>
<feature type="region of interest" description="Disordered" evidence="2">
    <location>
        <begin position="520"/>
        <end position="543"/>
    </location>
</feature>
<keyword evidence="3" id="KW-0732">Signal</keyword>
<dbReference type="InterPro" id="IPR005322">
    <property type="entry name" value="Peptidase_C69"/>
</dbReference>
<dbReference type="Pfam" id="PF03577">
    <property type="entry name" value="Peptidase_C69"/>
    <property type="match status" value="1"/>
</dbReference>
<evidence type="ECO:0000313" key="4">
    <source>
        <dbReference type="EMBL" id="PWJ43120.1"/>
    </source>
</evidence>
<comment type="similarity">
    <text evidence="1">Belongs to the peptidase C69 family.</text>
</comment>
<evidence type="ECO:0000256" key="1">
    <source>
        <dbReference type="RuleBase" id="RU364089"/>
    </source>
</evidence>
<keyword evidence="1" id="KW-0378">Hydrolase</keyword>
<gene>
    <name evidence="4" type="ORF">BC781_102669</name>
</gene>
<accession>A0A315ZCT8</accession>
<dbReference type="Gene3D" id="3.60.60.10">
    <property type="entry name" value="Penicillin V Acylase, Chain A"/>
    <property type="match status" value="1"/>
</dbReference>
<dbReference type="GO" id="GO:0016805">
    <property type="term" value="F:dipeptidase activity"/>
    <property type="evidence" value="ECO:0007669"/>
    <property type="project" value="UniProtKB-KW"/>
</dbReference>
<dbReference type="PANTHER" id="PTHR12994">
    <property type="entry name" value="SECERNIN"/>
    <property type="match status" value="1"/>
</dbReference>
<feature type="chain" id="PRO_5016421491" description="Dipeptidase" evidence="3">
    <location>
        <begin position="25"/>
        <end position="559"/>
    </location>
</feature>
<evidence type="ECO:0000313" key="5">
    <source>
        <dbReference type="Proteomes" id="UP000245535"/>
    </source>
</evidence>
<evidence type="ECO:0000256" key="3">
    <source>
        <dbReference type="SAM" id="SignalP"/>
    </source>
</evidence>
<sequence>MKKNVLSLLGLFVLGLFAQPSALACTSIMVTKGATKDGSNMITYAADSHVLFGELYFYPAMTYPEGTMLDVIDWDTGKPLGQIPQVAQTYSVVGNMNEHQLAITESTFGGRKECQGQNDGIIDYGSLIYITLQRAKTAREAITIMGELVNTYGYYSSGESFSISDKNEVWYMELIGKGEGEKGAVWVARRVPNGYVAAHANQARIGKFPQDDKENCLYSADVIEFAKNKGWYKGKDKDFDFAEVYAPVDFGGARFCDARVWSIYNRLTDGMDKFTAYAEGKLEKDEATGFTTNKLPLWVKPSKKLSVQDVMELMRDHYEGTPLDMTQDAGAGAFDLPYRWRGLTWEYEGKEYFNERAISTQQTGFSLVAQSRASLPDPIGGILWFGVDDTYSTVYTPMYCGMTEVPETFEVGNGDMLTYSETSAFWIFNTVSNFAYLRYSDMIQDIREKQKELETKFVDYTAMIDKSASEMFEESPEKARAFVTDFSVTTANKMVMDWKKFGQQLIVKYMDGNVKKQTEKGQFERSEYGQCPSPNFPGYSEQWKKQVVEDTEDRLEVKE</sequence>
<name>A0A315ZCT8_SEDFL</name>
<keyword evidence="1" id="KW-0224">Dipeptidase</keyword>
<dbReference type="EC" id="3.4.-.-" evidence="1"/>
<comment type="caution">
    <text evidence="4">The sequence shown here is derived from an EMBL/GenBank/DDBJ whole genome shotgun (WGS) entry which is preliminary data.</text>
</comment>
<proteinExistence type="inferred from homology"/>
<dbReference type="Proteomes" id="UP000245535">
    <property type="component" value="Unassembled WGS sequence"/>
</dbReference>
<keyword evidence="5" id="KW-1185">Reference proteome</keyword>
<evidence type="ECO:0000256" key="2">
    <source>
        <dbReference type="SAM" id="MobiDB-lite"/>
    </source>
</evidence>
<keyword evidence="1" id="KW-0645">Protease</keyword>
<dbReference type="RefSeq" id="WP_109617403.1">
    <property type="nucleotide sequence ID" value="NZ_QGDO01000002.1"/>
</dbReference>
<dbReference type="GO" id="GO:0006508">
    <property type="term" value="P:proteolysis"/>
    <property type="evidence" value="ECO:0007669"/>
    <property type="project" value="UniProtKB-KW"/>
</dbReference>
<comment type="catalytic activity">
    <reaction evidence="1">
        <text>an L-aminoacyl-L-amino acid + H2O = 2 an L-alpha-amino acid</text>
        <dbReference type="Rhea" id="RHEA:48940"/>
        <dbReference type="ChEBI" id="CHEBI:15377"/>
        <dbReference type="ChEBI" id="CHEBI:59869"/>
        <dbReference type="ChEBI" id="CHEBI:77460"/>
    </reaction>
</comment>